<dbReference type="RefSeq" id="WP_165105260.1">
    <property type="nucleotide sequence ID" value="NZ_JAAKYA010000006.1"/>
</dbReference>
<evidence type="ECO:0000256" key="9">
    <source>
        <dbReference type="SAM" id="Phobius"/>
    </source>
</evidence>
<comment type="similarity">
    <text evidence="8">Belongs to the exbB/tolQ family.</text>
</comment>
<dbReference type="GO" id="GO:0017038">
    <property type="term" value="P:protein import"/>
    <property type="evidence" value="ECO:0007669"/>
    <property type="project" value="TreeGrafter"/>
</dbReference>
<organism evidence="11 12">
    <name type="scientific">Limisphaera ngatamarikiensis</name>
    <dbReference type="NCBI Taxonomy" id="1324935"/>
    <lineage>
        <taxon>Bacteria</taxon>
        <taxon>Pseudomonadati</taxon>
        <taxon>Verrucomicrobiota</taxon>
        <taxon>Verrucomicrobiia</taxon>
        <taxon>Limisphaerales</taxon>
        <taxon>Limisphaeraceae</taxon>
        <taxon>Limisphaera</taxon>
    </lineage>
</organism>
<evidence type="ECO:0000256" key="3">
    <source>
        <dbReference type="ARBA" id="ARBA00022475"/>
    </source>
</evidence>
<evidence type="ECO:0000313" key="12">
    <source>
        <dbReference type="Proteomes" id="UP000477311"/>
    </source>
</evidence>
<dbReference type="EMBL" id="JAAKYA010000006">
    <property type="protein sequence ID" value="NGO37987.1"/>
    <property type="molecule type" value="Genomic_DNA"/>
</dbReference>
<evidence type="ECO:0000256" key="6">
    <source>
        <dbReference type="ARBA" id="ARBA00022989"/>
    </source>
</evidence>
<dbReference type="PANTHER" id="PTHR30625:SF15">
    <property type="entry name" value="BIOPOLYMER TRANSPORT PROTEIN EXBB"/>
    <property type="match status" value="1"/>
</dbReference>
<keyword evidence="2 8" id="KW-0813">Transport</keyword>
<keyword evidence="6 9" id="KW-1133">Transmembrane helix</keyword>
<dbReference type="InterPro" id="IPR050790">
    <property type="entry name" value="ExbB/TolQ_transport"/>
</dbReference>
<evidence type="ECO:0000259" key="10">
    <source>
        <dbReference type="Pfam" id="PF01618"/>
    </source>
</evidence>
<dbReference type="InterPro" id="IPR002898">
    <property type="entry name" value="MotA_ExbB_proton_chnl"/>
</dbReference>
<feature type="transmembrane region" description="Helical" evidence="9">
    <location>
        <begin position="110"/>
        <end position="133"/>
    </location>
</feature>
<dbReference type="Pfam" id="PF01618">
    <property type="entry name" value="MotA_ExbB"/>
    <property type="match status" value="1"/>
</dbReference>
<evidence type="ECO:0000256" key="5">
    <source>
        <dbReference type="ARBA" id="ARBA00022927"/>
    </source>
</evidence>
<keyword evidence="12" id="KW-1185">Reference proteome</keyword>
<accession>A0A6M1RKI6</accession>
<gene>
    <name evidence="11" type="ORF">G4L39_01060</name>
</gene>
<evidence type="ECO:0000256" key="4">
    <source>
        <dbReference type="ARBA" id="ARBA00022692"/>
    </source>
</evidence>
<dbReference type="PANTHER" id="PTHR30625">
    <property type="entry name" value="PROTEIN TOLQ"/>
    <property type="match status" value="1"/>
</dbReference>
<feature type="transmembrane region" description="Helical" evidence="9">
    <location>
        <begin position="153"/>
        <end position="177"/>
    </location>
</feature>
<comment type="subcellular location">
    <subcellularLocation>
        <location evidence="1">Cell membrane</location>
        <topology evidence="1">Multi-pass membrane protein</topology>
    </subcellularLocation>
    <subcellularLocation>
        <location evidence="8">Membrane</location>
        <topology evidence="8">Multi-pass membrane protein</topology>
    </subcellularLocation>
</comment>
<name>A0A6M1RKI6_9BACT</name>
<feature type="domain" description="MotA/TolQ/ExbB proton channel" evidence="10">
    <location>
        <begin position="91"/>
        <end position="188"/>
    </location>
</feature>
<reference evidence="11 12" key="1">
    <citation type="submission" date="2020-02" db="EMBL/GenBank/DDBJ databases">
        <title>Draft genome sequence of Limisphaera ngatamarikiensis NGM72.4T, a thermophilic Verrucomicrobia grouped in subdivision 3.</title>
        <authorList>
            <person name="Carere C.R."/>
            <person name="Steen J."/>
            <person name="Hugenholtz P."/>
            <person name="Stott M.B."/>
        </authorList>
    </citation>
    <scope>NUCLEOTIDE SEQUENCE [LARGE SCALE GENOMIC DNA]</scope>
    <source>
        <strain evidence="11 12">NGM72.4</strain>
    </source>
</reference>
<dbReference type="Proteomes" id="UP000477311">
    <property type="component" value="Unassembled WGS sequence"/>
</dbReference>
<dbReference type="AlphaFoldDB" id="A0A6M1RKI6"/>
<evidence type="ECO:0000313" key="11">
    <source>
        <dbReference type="EMBL" id="NGO37987.1"/>
    </source>
</evidence>
<keyword evidence="3" id="KW-1003">Cell membrane</keyword>
<protein>
    <submittedName>
        <fullName evidence="11">MotA/TolQ/ExbB proton channel family protein</fullName>
    </submittedName>
</protein>
<evidence type="ECO:0000256" key="2">
    <source>
        <dbReference type="ARBA" id="ARBA00022448"/>
    </source>
</evidence>
<sequence length="231" mass="25462">MLANVLVHWFLAGGPIMWPILGCLLLAGTVLVERLVWWWSLTRRLNGPLLEEVLSAAGQGRWDRVVELVRRSDDPFLQTLRVGLEGANVSVVGAMQLRAAELLDQAEKRLWVLSTMITLAPLLGLLGTVVGIMRSFHFLGDQTVAAARISGGIAEALIATASGLFIAILCLLPYNWLSRRLSRMRGRLQRWIQHVDLLLEAQRARGVDWRAMVGGGSGAPSPSPARIFHDF</sequence>
<dbReference type="GO" id="GO:0005886">
    <property type="term" value="C:plasma membrane"/>
    <property type="evidence" value="ECO:0007669"/>
    <property type="project" value="UniProtKB-SubCell"/>
</dbReference>
<proteinExistence type="inferred from homology"/>
<feature type="transmembrane region" description="Helical" evidence="9">
    <location>
        <begin position="16"/>
        <end position="37"/>
    </location>
</feature>
<evidence type="ECO:0000256" key="8">
    <source>
        <dbReference type="RuleBase" id="RU004057"/>
    </source>
</evidence>
<evidence type="ECO:0000256" key="1">
    <source>
        <dbReference type="ARBA" id="ARBA00004651"/>
    </source>
</evidence>
<keyword evidence="7 9" id="KW-0472">Membrane</keyword>
<keyword evidence="4 9" id="KW-0812">Transmembrane</keyword>
<comment type="caution">
    <text evidence="11">The sequence shown here is derived from an EMBL/GenBank/DDBJ whole genome shotgun (WGS) entry which is preliminary data.</text>
</comment>
<keyword evidence="5 8" id="KW-0653">Protein transport</keyword>
<evidence type="ECO:0000256" key="7">
    <source>
        <dbReference type="ARBA" id="ARBA00023136"/>
    </source>
</evidence>